<organism evidence="14 15">
    <name type="scientific">Halorubrum aidingense JCM 13560</name>
    <dbReference type="NCBI Taxonomy" id="1230454"/>
    <lineage>
        <taxon>Archaea</taxon>
        <taxon>Methanobacteriati</taxon>
        <taxon>Methanobacteriota</taxon>
        <taxon>Stenosarchaea group</taxon>
        <taxon>Halobacteria</taxon>
        <taxon>Halobacteriales</taxon>
        <taxon>Haloferacaceae</taxon>
        <taxon>Halorubrum</taxon>
    </lineage>
</organism>
<comment type="caution">
    <text evidence="14">The sequence shown here is derived from an EMBL/GenBank/DDBJ whole genome shotgun (WGS) entry which is preliminary data.</text>
</comment>
<dbReference type="STRING" id="1230454.C461_08704"/>
<dbReference type="PROSITE" id="PS00211">
    <property type="entry name" value="ABC_TRANSPORTER_1"/>
    <property type="match status" value="1"/>
</dbReference>
<evidence type="ECO:0000313" key="15">
    <source>
        <dbReference type="Proteomes" id="UP000011575"/>
    </source>
</evidence>
<dbReference type="AlphaFoldDB" id="M0PE19"/>
<dbReference type="GO" id="GO:0016887">
    <property type="term" value="F:ATP hydrolysis activity"/>
    <property type="evidence" value="ECO:0007669"/>
    <property type="project" value="InterPro"/>
</dbReference>
<keyword evidence="2" id="KW-0813">Transport</keyword>
<dbReference type="InterPro" id="IPR027417">
    <property type="entry name" value="P-loop_NTPase"/>
</dbReference>
<dbReference type="SMART" id="SM00382">
    <property type="entry name" value="AAA"/>
    <property type="match status" value="1"/>
</dbReference>
<accession>M0PE19</accession>
<dbReference type="EC" id="7.3.2.6" evidence="8"/>
<dbReference type="InterPro" id="IPR003439">
    <property type="entry name" value="ABC_transporter-like_ATP-bd"/>
</dbReference>
<proteinExistence type="inferred from homology"/>
<evidence type="ECO:0000256" key="4">
    <source>
        <dbReference type="ARBA" id="ARBA00022741"/>
    </source>
</evidence>
<reference evidence="14 15" key="1">
    <citation type="journal article" date="2014" name="PLoS Genet.">
        <title>Phylogenetically driven sequencing of extremely halophilic archaea reveals strategies for static and dynamic osmo-response.</title>
        <authorList>
            <person name="Becker E.A."/>
            <person name="Seitzer P.M."/>
            <person name="Tritt A."/>
            <person name="Larsen D."/>
            <person name="Krusor M."/>
            <person name="Yao A.I."/>
            <person name="Wu D."/>
            <person name="Madern D."/>
            <person name="Eisen J.A."/>
            <person name="Darling A.E."/>
            <person name="Facciotti M.T."/>
        </authorList>
    </citation>
    <scope>NUCLEOTIDE SEQUENCE [LARGE SCALE GENOMIC DNA]</scope>
    <source>
        <strain evidence="14 15">JCM 13560</strain>
    </source>
</reference>
<comment type="subunit">
    <text evidence="7">The complex is composed of two ATP-binding proteins (WtpC), two transmembrane proteins (WtpB) and a solute-binding protein (WtpA).</text>
</comment>
<dbReference type="GO" id="GO:0005886">
    <property type="term" value="C:plasma membrane"/>
    <property type="evidence" value="ECO:0007669"/>
    <property type="project" value="UniProtKB-SubCell"/>
</dbReference>
<dbReference type="Gene3D" id="3.40.50.300">
    <property type="entry name" value="P-loop containing nucleotide triphosphate hydrolases"/>
    <property type="match status" value="1"/>
</dbReference>
<name>M0PE19_9EURY</name>
<comment type="catalytic activity">
    <reaction evidence="10">
        <text>tungstate(in) + ATP + H2O = tungstate(out) + ADP + phosphate + H(+)</text>
        <dbReference type="Rhea" id="RHEA:35027"/>
        <dbReference type="ChEBI" id="CHEBI:15377"/>
        <dbReference type="ChEBI" id="CHEBI:15378"/>
        <dbReference type="ChEBI" id="CHEBI:30616"/>
        <dbReference type="ChEBI" id="CHEBI:43474"/>
        <dbReference type="ChEBI" id="CHEBI:46502"/>
        <dbReference type="ChEBI" id="CHEBI:456216"/>
        <dbReference type="EC" id="7.3.2.6"/>
    </reaction>
</comment>
<feature type="compositionally biased region" description="Acidic residues" evidence="12">
    <location>
        <begin position="9"/>
        <end position="25"/>
    </location>
</feature>
<evidence type="ECO:0000256" key="7">
    <source>
        <dbReference type="ARBA" id="ARBA00038781"/>
    </source>
</evidence>
<dbReference type="PROSITE" id="PS50893">
    <property type="entry name" value="ABC_TRANSPORTER_2"/>
    <property type="match status" value="1"/>
</dbReference>
<keyword evidence="4" id="KW-0547">Nucleotide-binding</keyword>
<evidence type="ECO:0000256" key="6">
    <source>
        <dbReference type="ARBA" id="ARBA00038307"/>
    </source>
</evidence>
<gene>
    <name evidence="14" type="ORF">C461_08704</name>
</gene>
<dbReference type="SUPFAM" id="SSF52540">
    <property type="entry name" value="P-loop containing nucleoside triphosphate hydrolases"/>
    <property type="match status" value="1"/>
</dbReference>
<comment type="similarity">
    <text evidence="6">Belongs to the ABC transporter superfamily. Sulfate/tungstate importer (TC 3.A.1.6) family.</text>
</comment>
<dbReference type="OrthoDB" id="18368at2157"/>
<evidence type="ECO:0000256" key="2">
    <source>
        <dbReference type="ARBA" id="ARBA00022448"/>
    </source>
</evidence>
<evidence type="ECO:0000313" key="14">
    <source>
        <dbReference type="EMBL" id="EMA67794.1"/>
    </source>
</evidence>
<evidence type="ECO:0000256" key="12">
    <source>
        <dbReference type="SAM" id="MobiDB-lite"/>
    </source>
</evidence>
<dbReference type="GO" id="GO:1901238">
    <property type="term" value="F:ABC-type tungstate transporter activity"/>
    <property type="evidence" value="ECO:0007669"/>
    <property type="project" value="UniProtKB-EC"/>
</dbReference>
<evidence type="ECO:0000256" key="8">
    <source>
        <dbReference type="ARBA" id="ARBA00039025"/>
    </source>
</evidence>
<comment type="subcellular location">
    <subcellularLocation>
        <location evidence="1">Cell membrane</location>
    </subcellularLocation>
</comment>
<keyword evidence="3" id="KW-0500">Molybdenum</keyword>
<evidence type="ECO:0000256" key="9">
    <source>
        <dbReference type="ARBA" id="ARBA00041133"/>
    </source>
</evidence>
<dbReference type="PANTHER" id="PTHR42788">
    <property type="entry name" value="TAURINE IMPORT ATP-BINDING PROTEIN-RELATED"/>
    <property type="match status" value="1"/>
</dbReference>
<dbReference type="InterPro" id="IPR017871">
    <property type="entry name" value="ABC_transporter-like_CS"/>
</dbReference>
<sequence length="276" mass="29619">MAGVSNGADEADDTGVTDEVDEIAGDGEAGVAVDRVGKTYEGDGTPVRALDDVSFAVEEGEFVCLVGPSGCGKTTLFRVIAGLTDATDGQVLLGGTPVIGPTTDMGVVFQEYHLFPWLTVAENVGFGLERSDRTDAERERRVDEMLELVGLSEFRDSYPKSLSGGMKQRVAIARALAVDPELLLMDEPFGAVDAQTREMLQRELLDVWQSTGKTVLFVTHDVAEAVTLADRIVVMAAEPGRVAEVVDVDVDRPRERGDPAFGEHVARVRELIGARP</sequence>
<dbReference type="InterPro" id="IPR003593">
    <property type="entry name" value="AAA+_ATPase"/>
</dbReference>
<evidence type="ECO:0000256" key="11">
    <source>
        <dbReference type="ARBA" id="ARBA00057369"/>
    </source>
</evidence>
<dbReference type="Pfam" id="PF00005">
    <property type="entry name" value="ABC_tran"/>
    <property type="match status" value="1"/>
</dbReference>
<keyword evidence="15" id="KW-1185">Reference proteome</keyword>
<comment type="function">
    <text evidence="11">Part of the ABC transporter complex WtpABC involved in molybdate/tungstate import. Responsible for energy coupling to the transport system.</text>
</comment>
<dbReference type="InterPro" id="IPR050166">
    <property type="entry name" value="ABC_transporter_ATP-bind"/>
</dbReference>
<dbReference type="PATRIC" id="fig|1230454.4.peg.1760"/>
<dbReference type="RefSeq" id="WP_008000404.1">
    <property type="nucleotide sequence ID" value="NZ_AOJI01000022.1"/>
</dbReference>
<feature type="region of interest" description="Disordered" evidence="12">
    <location>
        <begin position="1"/>
        <end position="28"/>
    </location>
</feature>
<evidence type="ECO:0000256" key="5">
    <source>
        <dbReference type="ARBA" id="ARBA00022840"/>
    </source>
</evidence>
<keyword evidence="5" id="KW-0067">ATP-binding</keyword>
<dbReference type="PANTHER" id="PTHR42788:SF13">
    <property type="entry name" value="ALIPHATIC SULFONATES IMPORT ATP-BINDING PROTEIN SSUB"/>
    <property type="match status" value="1"/>
</dbReference>
<evidence type="ECO:0000256" key="1">
    <source>
        <dbReference type="ARBA" id="ARBA00004236"/>
    </source>
</evidence>
<dbReference type="Proteomes" id="UP000011575">
    <property type="component" value="Unassembled WGS sequence"/>
</dbReference>
<protein>
    <recommendedName>
        <fullName evidence="9">Molybdate/tungstate import ATP-binding protein WtpC</fullName>
        <ecNumber evidence="8">7.3.2.6</ecNumber>
    </recommendedName>
</protein>
<dbReference type="GO" id="GO:0005524">
    <property type="term" value="F:ATP binding"/>
    <property type="evidence" value="ECO:0007669"/>
    <property type="project" value="UniProtKB-KW"/>
</dbReference>
<evidence type="ECO:0000256" key="3">
    <source>
        <dbReference type="ARBA" id="ARBA00022505"/>
    </source>
</evidence>
<evidence type="ECO:0000259" key="13">
    <source>
        <dbReference type="PROSITE" id="PS50893"/>
    </source>
</evidence>
<dbReference type="FunFam" id="3.40.50.300:FF:000425">
    <property type="entry name" value="Probable ABC transporter, ATP-binding subunit"/>
    <property type="match status" value="1"/>
</dbReference>
<evidence type="ECO:0000256" key="10">
    <source>
        <dbReference type="ARBA" id="ARBA00047936"/>
    </source>
</evidence>
<dbReference type="CDD" id="cd03293">
    <property type="entry name" value="ABC_NrtD_SsuB_transporters"/>
    <property type="match status" value="1"/>
</dbReference>
<feature type="domain" description="ABC transporter" evidence="13">
    <location>
        <begin position="31"/>
        <end position="262"/>
    </location>
</feature>
<dbReference type="EMBL" id="AOJI01000022">
    <property type="protein sequence ID" value="EMA67794.1"/>
    <property type="molecule type" value="Genomic_DNA"/>
</dbReference>